<proteinExistence type="predicted"/>
<feature type="compositionally biased region" description="Basic and acidic residues" evidence="1">
    <location>
        <begin position="61"/>
        <end position="72"/>
    </location>
</feature>
<gene>
    <name evidence="2" type="primary">49L</name>
</gene>
<reference evidence="6 7" key="2">
    <citation type="submission" date="2015-11" db="EMBL/GenBank/DDBJ databases">
        <authorList>
            <person name="Horvath B."/>
        </authorList>
    </citation>
    <scope>NUCLEOTIDE SEQUENCE [LARGE SCALE GENOMIC DNA]</scope>
</reference>
<feature type="region of interest" description="Disordered" evidence="1">
    <location>
        <begin position="235"/>
        <end position="263"/>
    </location>
</feature>
<dbReference type="Proteomes" id="UP000118593">
    <property type="component" value="Segment"/>
</dbReference>
<protein>
    <submittedName>
        <fullName evidence="2">Uncharacterized protein</fullName>
    </submittedName>
</protein>
<accession>I2BFN0</accession>
<evidence type="ECO:0000313" key="7">
    <source>
        <dbReference type="Proteomes" id="UP000149504"/>
    </source>
</evidence>
<evidence type="ECO:0000313" key="3">
    <source>
        <dbReference type="EMBL" id="AMZ04879.1"/>
    </source>
</evidence>
<reference evidence="3" key="3">
    <citation type="journal article" date="2016" name="Infect. Genet. Evol.">
        <title>Whole genome sequencing and phylogenetic characterization of brown bullhead (Ameiurus nebulosus) origin ranavirus strains from independent disease outbreaks.</title>
        <authorList>
            <person name="Feher E."/>
            <person name="Doszpoly A."/>
            <person name="Horvath B."/>
            <person name="Marton S."/>
            <person name="Forro B."/>
            <person name="Farkas S.L."/>
            <person name="Banyai K."/>
            <person name="Juhasz T."/>
        </authorList>
    </citation>
    <scope>NUCLEOTIDE SEQUENCE</scope>
    <source>
        <strain evidence="3">13051/2012</strain>
        <strain evidence="4">14612/2012</strain>
    </source>
</reference>
<evidence type="ECO:0000313" key="4">
    <source>
        <dbReference type="EMBL" id="AMZ05015.1"/>
    </source>
</evidence>
<sequence>MVKTVIACMFLCLRGDRKCSPFTEHRPSKQNRVKEVLLTPERKKHGKISYARDAQRSQARRQADGRHTEQVRQRPVAPGPGVRRLRGHRLRLYGGPPRLQVRKGHDRGRQGRSVPGGSVRPVQLDGVGRLFCVRVYKNPMASHYYSKRTERPSDGELASIVAEAAARVLSKYGLKVRDPPTFSAVASASLSRADSDPSTIPMGMNRRQTAVYFTMKGMLADASARAVVVQPRSVHPAHPSTHFNGTSSAVRPSRHYNAPGRFR</sequence>
<feature type="compositionally biased region" description="Polar residues" evidence="1">
    <location>
        <begin position="241"/>
        <end position="250"/>
    </location>
</feature>
<evidence type="ECO:0000256" key="1">
    <source>
        <dbReference type="SAM" id="MobiDB-lite"/>
    </source>
</evidence>
<organism evidence="2 5">
    <name type="scientific">European catfish virus</name>
    <dbReference type="NCBI Taxonomy" id="84739"/>
    <lineage>
        <taxon>Viruses</taxon>
        <taxon>Varidnaviria</taxon>
        <taxon>Bamfordvirae</taxon>
        <taxon>Nucleocytoviricota</taxon>
        <taxon>Megaviricetes</taxon>
        <taxon>Pimascovirales</taxon>
        <taxon>Pimascovirales incertae sedis</taxon>
        <taxon>Iridoviridae</taxon>
        <taxon>Alphairidovirinae</taxon>
        <taxon>Ranavirus</taxon>
        <taxon>Ranavirus perca1</taxon>
        <taxon>Epizootic haematopoietic necrosis virus</taxon>
    </lineage>
</organism>
<dbReference type="RefSeq" id="YP_006347641.1">
    <property type="nucleotide sequence ID" value="NC_017940.1"/>
</dbReference>
<evidence type="ECO:0000313" key="6">
    <source>
        <dbReference type="Proteomes" id="UP000149128"/>
    </source>
</evidence>
<evidence type="ECO:0000313" key="5">
    <source>
        <dbReference type="Proteomes" id="UP000118593"/>
    </source>
</evidence>
<dbReference type="Proteomes" id="UP000149504">
    <property type="component" value="Segment"/>
</dbReference>
<dbReference type="EMBL" id="JQ724856">
    <property type="protein sequence ID" value="AFJ52333.1"/>
    <property type="molecule type" value="Genomic_DNA"/>
</dbReference>
<dbReference type="GeneID" id="12977999"/>
<dbReference type="EMBL" id="KT989884">
    <property type="protein sequence ID" value="AMZ04879.1"/>
    <property type="molecule type" value="Genomic_DNA"/>
</dbReference>
<dbReference type="EMBL" id="KT989885">
    <property type="protein sequence ID" value="AMZ05015.1"/>
    <property type="molecule type" value="Genomic_DNA"/>
</dbReference>
<name>I2BFN0_9VIRU</name>
<feature type="region of interest" description="Disordered" evidence="1">
    <location>
        <begin position="40"/>
        <end position="120"/>
    </location>
</feature>
<dbReference type="OrthoDB" id="15290at10239"/>
<evidence type="ECO:0000313" key="2">
    <source>
        <dbReference type="EMBL" id="AFJ52333.1"/>
    </source>
</evidence>
<dbReference type="Proteomes" id="UP000149128">
    <property type="component" value="Segment"/>
</dbReference>
<dbReference type="KEGG" id="vg:12977999"/>
<reference evidence="2 5" key="1">
    <citation type="journal article" date="2012" name="J. Virol.">
        <title>Complete genome sequence of European sheatfish virus.</title>
        <authorList>
            <person name="Lopez-Bueno A."/>
            <person name="Mavian C."/>
            <person name="Alcami A."/>
            <person name="Alejo A."/>
        </authorList>
    </citation>
    <scope>NUCLEOTIDE SEQUENCE [LARGE SCALE GENOMIC DNA]</scope>
    <source>
        <strain evidence="2">Valdeolmos</strain>
    </source>
</reference>